<reference evidence="2 3" key="1">
    <citation type="submission" date="2019-06" db="EMBL/GenBank/DDBJ databases">
        <title>Draft genomes of female and male turbot (Scophthalmus maximus).</title>
        <authorList>
            <person name="Xu H."/>
            <person name="Xu X.-W."/>
            <person name="Shao C."/>
            <person name="Chen S."/>
        </authorList>
    </citation>
    <scope>NUCLEOTIDE SEQUENCE [LARGE SCALE GENOMIC DNA]</scope>
    <source>
        <strain evidence="2">Ysfricsl-2016a</strain>
        <tissue evidence="2">Blood</tissue>
    </source>
</reference>
<sequence>MIRHADAIWCDRIDQPPSMAPSRAPSKPSPLPLPANTHQPLRPRRRRDIVSPRLVLLREHIQPVEREHSMKILRITPELARSHSSLNAEEKTRRVLRGEGNTHRITQLIYTFTDLG</sequence>
<organism evidence="2 3">
    <name type="scientific">Scophthalmus maximus</name>
    <name type="common">Turbot</name>
    <name type="synonym">Psetta maxima</name>
    <dbReference type="NCBI Taxonomy" id="52904"/>
    <lineage>
        <taxon>Eukaryota</taxon>
        <taxon>Metazoa</taxon>
        <taxon>Chordata</taxon>
        <taxon>Craniata</taxon>
        <taxon>Vertebrata</taxon>
        <taxon>Euteleostomi</taxon>
        <taxon>Actinopterygii</taxon>
        <taxon>Neopterygii</taxon>
        <taxon>Teleostei</taxon>
        <taxon>Neoteleostei</taxon>
        <taxon>Acanthomorphata</taxon>
        <taxon>Carangaria</taxon>
        <taxon>Pleuronectiformes</taxon>
        <taxon>Pleuronectoidei</taxon>
        <taxon>Scophthalmidae</taxon>
        <taxon>Scophthalmus</taxon>
    </lineage>
</organism>
<name>A0A6A4ST51_SCOMX</name>
<gene>
    <name evidence="2" type="ORF">F2P81_015572</name>
</gene>
<evidence type="ECO:0000313" key="3">
    <source>
        <dbReference type="Proteomes" id="UP000438429"/>
    </source>
</evidence>
<dbReference type="AlphaFoldDB" id="A0A6A4ST51"/>
<comment type="caution">
    <text evidence="2">The sequence shown here is derived from an EMBL/GenBank/DDBJ whole genome shotgun (WGS) entry which is preliminary data.</text>
</comment>
<feature type="compositionally biased region" description="Low complexity" evidence="1">
    <location>
        <begin position="16"/>
        <end position="26"/>
    </location>
</feature>
<protein>
    <submittedName>
        <fullName evidence="2">Uncharacterized protein</fullName>
    </submittedName>
</protein>
<feature type="region of interest" description="Disordered" evidence="1">
    <location>
        <begin position="12"/>
        <end position="47"/>
    </location>
</feature>
<dbReference type="EMBL" id="VEVO01000013">
    <property type="protein sequence ID" value="KAF0033282.1"/>
    <property type="molecule type" value="Genomic_DNA"/>
</dbReference>
<evidence type="ECO:0000313" key="2">
    <source>
        <dbReference type="EMBL" id="KAF0033282.1"/>
    </source>
</evidence>
<proteinExistence type="predicted"/>
<accession>A0A6A4ST51</accession>
<evidence type="ECO:0000256" key="1">
    <source>
        <dbReference type="SAM" id="MobiDB-lite"/>
    </source>
</evidence>
<dbReference type="Proteomes" id="UP000438429">
    <property type="component" value="Unassembled WGS sequence"/>
</dbReference>